<sequence>MPHSQQTKTELLRRIHQQRLDLSAQKREWLYTTARYDRGWVRLVTLRKYLIAGSSLLALYNIRHPSRLIRWTKRAIGILGTLKLIRSTLQAR</sequence>
<protein>
    <submittedName>
        <fullName evidence="1">YqjK-like family protein</fullName>
    </submittedName>
</protein>
<dbReference type="AlphaFoldDB" id="A0AAU7Q8S8"/>
<evidence type="ECO:0000313" key="1">
    <source>
        <dbReference type="EMBL" id="XBS69358.1"/>
    </source>
</evidence>
<name>A0AAU7Q8S8_9GAMM</name>
<dbReference type="InterPro" id="IPR025612">
    <property type="entry name" value="YqjK"/>
</dbReference>
<reference evidence="1" key="1">
    <citation type="submission" date="2024-06" db="EMBL/GenBank/DDBJ databases">
        <authorList>
            <person name="Coelho C."/>
            <person name="Bento M."/>
            <person name="Garcia E."/>
            <person name="Camelo A."/>
            <person name="Brandao I."/>
            <person name="Espirito Santo C."/>
            <person name="Trovao J."/>
            <person name="Verissimo A."/>
            <person name="Costa J."/>
            <person name="Tiago I."/>
        </authorList>
    </citation>
    <scope>NUCLEOTIDE SEQUENCE</scope>
    <source>
        <strain evidence="1">KWT182</strain>
    </source>
</reference>
<organism evidence="1">
    <name type="scientific">Acerihabitans sp. KWT182</name>
    <dbReference type="NCBI Taxonomy" id="3157919"/>
    <lineage>
        <taxon>Bacteria</taxon>
        <taxon>Pseudomonadati</taxon>
        <taxon>Pseudomonadota</taxon>
        <taxon>Gammaproteobacteria</taxon>
        <taxon>Enterobacterales</taxon>
        <taxon>Pectobacteriaceae</taxon>
        <taxon>Acerihabitans</taxon>
    </lineage>
</organism>
<proteinExistence type="predicted"/>
<accession>A0AAU7Q8S8</accession>
<dbReference type="EMBL" id="CP157947">
    <property type="protein sequence ID" value="XBS69358.1"/>
    <property type="molecule type" value="Genomic_DNA"/>
</dbReference>
<dbReference type="Pfam" id="PF13997">
    <property type="entry name" value="YqjK"/>
    <property type="match status" value="1"/>
</dbReference>
<gene>
    <name evidence="1" type="ORF">ABK905_23460</name>
</gene>